<dbReference type="InterPro" id="IPR026591">
    <property type="entry name" value="Sirtuin_cat_small_dom_sf"/>
</dbReference>
<dbReference type="InterPro" id="IPR026590">
    <property type="entry name" value="Ssirtuin_cat_dom"/>
</dbReference>
<organism evidence="5 6">
    <name type="scientific">Mesorhabditis spiculigera</name>
    <dbReference type="NCBI Taxonomy" id="96644"/>
    <lineage>
        <taxon>Eukaryota</taxon>
        <taxon>Metazoa</taxon>
        <taxon>Ecdysozoa</taxon>
        <taxon>Nematoda</taxon>
        <taxon>Chromadorea</taxon>
        <taxon>Rhabditida</taxon>
        <taxon>Rhabditina</taxon>
        <taxon>Rhabditomorpha</taxon>
        <taxon>Rhabditoidea</taxon>
        <taxon>Rhabditidae</taxon>
        <taxon>Mesorhabditinae</taxon>
        <taxon>Mesorhabditis</taxon>
    </lineage>
</organism>
<dbReference type="InterPro" id="IPR003000">
    <property type="entry name" value="Sirtuin"/>
</dbReference>
<keyword evidence="3" id="KW-0479">Metal-binding</keyword>
<feature type="binding site" evidence="3">
    <location>
        <position position="194"/>
    </location>
    <ligand>
        <name>Zn(2+)</name>
        <dbReference type="ChEBI" id="CHEBI:29105"/>
    </ligand>
</feature>
<dbReference type="PANTHER" id="PTHR11085">
    <property type="entry name" value="NAD-DEPENDENT PROTEIN DEACYLASE SIRTUIN-5, MITOCHONDRIAL-RELATED"/>
    <property type="match status" value="1"/>
</dbReference>
<dbReference type="EMBL" id="CATQJA010002665">
    <property type="protein sequence ID" value="CAJ0583740.1"/>
    <property type="molecule type" value="Genomic_DNA"/>
</dbReference>
<comment type="caution">
    <text evidence="5">The sequence shown here is derived from an EMBL/GenBank/DDBJ whole genome shotgun (WGS) entry which is preliminary data.</text>
</comment>
<feature type="active site" description="Proton acceptor" evidence="3">
    <location>
        <position position="133"/>
    </location>
</feature>
<evidence type="ECO:0000256" key="3">
    <source>
        <dbReference type="PROSITE-ProRule" id="PRU00236"/>
    </source>
</evidence>
<evidence type="ECO:0000313" key="6">
    <source>
        <dbReference type="Proteomes" id="UP001177023"/>
    </source>
</evidence>
<keyword evidence="1" id="KW-0808">Transferase</keyword>
<dbReference type="AlphaFoldDB" id="A0AA36DCJ3"/>
<dbReference type="SUPFAM" id="SSF52467">
    <property type="entry name" value="DHS-like NAD/FAD-binding domain"/>
    <property type="match status" value="1"/>
</dbReference>
<dbReference type="Gene3D" id="3.40.50.1220">
    <property type="entry name" value="TPP-binding domain"/>
    <property type="match status" value="1"/>
</dbReference>
<dbReference type="PANTHER" id="PTHR11085:SF10">
    <property type="entry name" value="NAD-DEPENDENT PROTEIN DEACYLASE SIRTUIN-5, MITOCHONDRIAL-RELATED"/>
    <property type="match status" value="1"/>
</dbReference>
<feature type="binding site" evidence="3">
    <location>
        <position position="141"/>
    </location>
    <ligand>
        <name>Zn(2+)</name>
        <dbReference type="ChEBI" id="CHEBI:29105"/>
    </ligand>
</feature>
<sequence>MQKFVPAHGPVSEKAVEQLLDILSGVERLIVLTGAGISTESGIPDYRSPKIGAYERHNYKPVMWQDFSKKHHVRQRFWARNFLAWPRFRDAQPNSIHKNLAIWERSDRFHWLLTQNVDGLHSKAGSEWVTELHGCGHRVVCPSCSNALSREEFQERLAELNPRWVGQSTPGEIRPDGDIQIADGAEKEFNLLDCEECGNFMKTDVVFFGENVHPKVMAKANQMMDESDGLLVLGSSLQVMTGYRFAYTAKARQIPFVIVNIGPTRADPICDLKIEAKCSDIVSRI</sequence>
<reference evidence="5" key="1">
    <citation type="submission" date="2023-06" db="EMBL/GenBank/DDBJ databases">
        <authorList>
            <person name="Delattre M."/>
        </authorList>
    </citation>
    <scope>NUCLEOTIDE SEQUENCE</scope>
    <source>
        <strain evidence="5">AF72</strain>
    </source>
</reference>
<dbReference type="InterPro" id="IPR050134">
    <property type="entry name" value="NAD-dep_sirtuin_deacylases"/>
</dbReference>
<name>A0AA36DCJ3_9BILA</name>
<evidence type="ECO:0000313" key="5">
    <source>
        <dbReference type="EMBL" id="CAJ0583740.1"/>
    </source>
</evidence>
<dbReference type="GO" id="GO:0070403">
    <property type="term" value="F:NAD+ binding"/>
    <property type="evidence" value="ECO:0007669"/>
    <property type="project" value="InterPro"/>
</dbReference>
<evidence type="ECO:0000259" key="4">
    <source>
        <dbReference type="PROSITE" id="PS50305"/>
    </source>
</evidence>
<dbReference type="GO" id="GO:0046872">
    <property type="term" value="F:metal ion binding"/>
    <property type="evidence" value="ECO:0007669"/>
    <property type="project" value="UniProtKB-KW"/>
</dbReference>
<keyword evidence="3" id="KW-0862">Zinc</keyword>
<dbReference type="Pfam" id="PF02146">
    <property type="entry name" value="SIR2"/>
    <property type="match status" value="1"/>
</dbReference>
<gene>
    <name evidence="5" type="ORF">MSPICULIGERA_LOCUS21809</name>
</gene>
<accession>A0AA36DCJ3</accession>
<dbReference type="PROSITE" id="PS50305">
    <property type="entry name" value="SIRTUIN"/>
    <property type="match status" value="1"/>
</dbReference>
<dbReference type="GO" id="GO:0017136">
    <property type="term" value="F:histone deacetylase activity, NAD-dependent"/>
    <property type="evidence" value="ECO:0007669"/>
    <property type="project" value="TreeGrafter"/>
</dbReference>
<feature type="domain" description="Deacetylase sirtuin-type" evidence="4">
    <location>
        <begin position="9"/>
        <end position="285"/>
    </location>
</feature>
<protein>
    <recommendedName>
        <fullName evidence="4">Deacetylase sirtuin-type domain-containing protein</fullName>
    </recommendedName>
</protein>
<dbReference type="Gene3D" id="3.30.1600.10">
    <property type="entry name" value="SIR2/SIRT2 'Small Domain"/>
    <property type="match status" value="1"/>
</dbReference>
<evidence type="ECO:0000256" key="2">
    <source>
        <dbReference type="ARBA" id="ARBA00023027"/>
    </source>
</evidence>
<feature type="binding site" evidence="3">
    <location>
        <position position="197"/>
    </location>
    <ligand>
        <name>Zn(2+)</name>
        <dbReference type="ChEBI" id="CHEBI:29105"/>
    </ligand>
</feature>
<feature type="non-terminal residue" evidence="5">
    <location>
        <position position="285"/>
    </location>
</feature>
<keyword evidence="2" id="KW-0520">NAD</keyword>
<proteinExistence type="predicted"/>
<dbReference type="Proteomes" id="UP001177023">
    <property type="component" value="Unassembled WGS sequence"/>
</dbReference>
<dbReference type="InterPro" id="IPR029035">
    <property type="entry name" value="DHS-like_NAD/FAD-binding_dom"/>
</dbReference>
<dbReference type="GO" id="GO:0005759">
    <property type="term" value="C:mitochondrial matrix"/>
    <property type="evidence" value="ECO:0007669"/>
    <property type="project" value="TreeGrafter"/>
</dbReference>
<keyword evidence="6" id="KW-1185">Reference proteome</keyword>
<evidence type="ECO:0000256" key="1">
    <source>
        <dbReference type="ARBA" id="ARBA00022679"/>
    </source>
</evidence>
<feature type="binding site" evidence="3">
    <location>
        <position position="144"/>
    </location>
    <ligand>
        <name>Zn(2+)</name>
        <dbReference type="ChEBI" id="CHEBI:29105"/>
    </ligand>
</feature>